<protein>
    <submittedName>
        <fullName evidence="2">20133_t:CDS:1</fullName>
    </submittedName>
</protein>
<evidence type="ECO:0000256" key="1">
    <source>
        <dbReference type="SAM" id="MobiDB-lite"/>
    </source>
</evidence>
<sequence length="92" mass="10467">ENSDLNDQILPLDFVEKDRENLINEPKPYSKHHSKTNNTTTSRLTIAPPPLGLIIEILPNPSILLSQHHPTQDLDKEHLILIVNAEIEKTDM</sequence>
<evidence type="ECO:0000313" key="3">
    <source>
        <dbReference type="Proteomes" id="UP000789901"/>
    </source>
</evidence>
<comment type="caution">
    <text evidence="2">The sequence shown here is derived from an EMBL/GenBank/DDBJ whole genome shotgun (WGS) entry which is preliminary data.</text>
</comment>
<organism evidence="2 3">
    <name type="scientific">Gigaspora margarita</name>
    <dbReference type="NCBI Taxonomy" id="4874"/>
    <lineage>
        <taxon>Eukaryota</taxon>
        <taxon>Fungi</taxon>
        <taxon>Fungi incertae sedis</taxon>
        <taxon>Mucoromycota</taxon>
        <taxon>Glomeromycotina</taxon>
        <taxon>Glomeromycetes</taxon>
        <taxon>Diversisporales</taxon>
        <taxon>Gigasporaceae</taxon>
        <taxon>Gigaspora</taxon>
    </lineage>
</organism>
<keyword evidence="3" id="KW-1185">Reference proteome</keyword>
<dbReference type="Proteomes" id="UP000789901">
    <property type="component" value="Unassembled WGS sequence"/>
</dbReference>
<feature type="non-terminal residue" evidence="2">
    <location>
        <position position="1"/>
    </location>
</feature>
<reference evidence="2 3" key="1">
    <citation type="submission" date="2021-06" db="EMBL/GenBank/DDBJ databases">
        <authorList>
            <person name="Kallberg Y."/>
            <person name="Tangrot J."/>
            <person name="Rosling A."/>
        </authorList>
    </citation>
    <scope>NUCLEOTIDE SEQUENCE [LARGE SCALE GENOMIC DNA]</scope>
    <source>
        <strain evidence="2 3">120-4 pot B 10/14</strain>
    </source>
</reference>
<name>A0ABN7WHH5_GIGMA</name>
<accession>A0ABN7WHH5</accession>
<feature type="non-terminal residue" evidence="2">
    <location>
        <position position="92"/>
    </location>
</feature>
<proteinExistence type="predicted"/>
<feature type="region of interest" description="Disordered" evidence="1">
    <location>
        <begin position="22"/>
        <end position="44"/>
    </location>
</feature>
<gene>
    <name evidence="2" type="ORF">GMARGA_LOCUS31015</name>
</gene>
<evidence type="ECO:0000313" key="2">
    <source>
        <dbReference type="EMBL" id="CAG8832353.1"/>
    </source>
</evidence>
<dbReference type="EMBL" id="CAJVQB010045168">
    <property type="protein sequence ID" value="CAG8832353.1"/>
    <property type="molecule type" value="Genomic_DNA"/>
</dbReference>